<evidence type="ECO:0000313" key="2">
    <source>
        <dbReference type="EMBL" id="TPX13812.1"/>
    </source>
</evidence>
<dbReference type="AlphaFoldDB" id="A0A507AV20"/>
<dbReference type="InterPro" id="IPR036866">
    <property type="entry name" value="RibonucZ/Hydroxyglut_hydro"/>
</dbReference>
<dbReference type="PANTHER" id="PTHR28283:SF1">
    <property type="entry name" value="3',5'-CYCLIC-NUCLEOTIDE PHOSPHODIESTERASE 1"/>
    <property type="match status" value="1"/>
</dbReference>
<proteinExistence type="predicted"/>
<dbReference type="OrthoDB" id="258495at2759"/>
<dbReference type="Pfam" id="PF02112">
    <property type="entry name" value="PDEase_II"/>
    <property type="match status" value="2"/>
</dbReference>
<dbReference type="Proteomes" id="UP000319257">
    <property type="component" value="Unassembled WGS sequence"/>
</dbReference>
<dbReference type="PANTHER" id="PTHR28283">
    <property type="entry name" value="3',5'-CYCLIC-NUCLEOTIDE PHOSPHODIESTERASE 1"/>
    <property type="match status" value="1"/>
</dbReference>
<feature type="region of interest" description="Disordered" evidence="1">
    <location>
        <begin position="219"/>
        <end position="246"/>
    </location>
</feature>
<keyword evidence="3" id="KW-1185">Reference proteome</keyword>
<dbReference type="STRING" id="1093900.A0A507AV20"/>
<organism evidence="2 3">
    <name type="scientific">Thyridium curvatum</name>
    <dbReference type="NCBI Taxonomy" id="1093900"/>
    <lineage>
        <taxon>Eukaryota</taxon>
        <taxon>Fungi</taxon>
        <taxon>Dikarya</taxon>
        <taxon>Ascomycota</taxon>
        <taxon>Pezizomycotina</taxon>
        <taxon>Sordariomycetes</taxon>
        <taxon>Sordariomycetidae</taxon>
        <taxon>Thyridiales</taxon>
        <taxon>Thyridiaceae</taxon>
        <taxon>Thyridium</taxon>
    </lineage>
</organism>
<dbReference type="GO" id="GO:0004115">
    <property type="term" value="F:3',5'-cyclic-AMP phosphodiesterase activity"/>
    <property type="evidence" value="ECO:0007669"/>
    <property type="project" value="InterPro"/>
</dbReference>
<dbReference type="SUPFAM" id="SSF56281">
    <property type="entry name" value="Metallo-hydrolase/oxidoreductase"/>
    <property type="match status" value="1"/>
</dbReference>
<feature type="region of interest" description="Disordered" evidence="1">
    <location>
        <begin position="404"/>
        <end position="472"/>
    </location>
</feature>
<comment type="caution">
    <text evidence="2">The sequence shown here is derived from an EMBL/GenBank/DDBJ whole genome shotgun (WGS) entry which is preliminary data.</text>
</comment>
<dbReference type="GO" id="GO:0006198">
    <property type="term" value="P:cAMP catabolic process"/>
    <property type="evidence" value="ECO:0007669"/>
    <property type="project" value="InterPro"/>
</dbReference>
<feature type="region of interest" description="Disordered" evidence="1">
    <location>
        <begin position="264"/>
        <end position="298"/>
    </location>
</feature>
<name>A0A507AV20_9PEZI</name>
<accession>A0A507AV20</accession>
<dbReference type="EMBL" id="SKBQ01000031">
    <property type="protein sequence ID" value="TPX13812.1"/>
    <property type="molecule type" value="Genomic_DNA"/>
</dbReference>
<evidence type="ECO:0008006" key="4">
    <source>
        <dbReference type="Google" id="ProtNLM"/>
    </source>
</evidence>
<dbReference type="GO" id="GO:1902660">
    <property type="term" value="P:negative regulation of glucose mediated signaling pathway"/>
    <property type="evidence" value="ECO:0007669"/>
    <property type="project" value="TreeGrafter"/>
</dbReference>
<protein>
    <recommendedName>
        <fullName evidence="4">3',5'-cyclic-nucleotide phosphodiesterase</fullName>
    </recommendedName>
</protein>
<evidence type="ECO:0000313" key="3">
    <source>
        <dbReference type="Proteomes" id="UP000319257"/>
    </source>
</evidence>
<feature type="compositionally biased region" description="Low complexity" evidence="1">
    <location>
        <begin position="272"/>
        <end position="286"/>
    </location>
</feature>
<dbReference type="FunCoup" id="A0A507AV20">
    <property type="interactions" value="46"/>
</dbReference>
<feature type="compositionally biased region" description="Low complexity" evidence="1">
    <location>
        <begin position="223"/>
        <end position="232"/>
    </location>
</feature>
<dbReference type="InParanoid" id="A0A507AV20"/>
<dbReference type="PRINTS" id="PR00388">
    <property type="entry name" value="PDIESTERASE2"/>
</dbReference>
<dbReference type="CDD" id="cd07735">
    <property type="entry name" value="class_II_PDE_MBL-fold"/>
    <property type="match status" value="1"/>
</dbReference>
<feature type="compositionally biased region" description="Pro residues" evidence="1">
    <location>
        <begin position="502"/>
        <end position="512"/>
    </location>
</feature>
<gene>
    <name evidence="2" type="ORF">E0L32_005756</name>
</gene>
<dbReference type="GeneID" id="41973203"/>
<feature type="compositionally biased region" description="Polar residues" evidence="1">
    <location>
        <begin position="287"/>
        <end position="298"/>
    </location>
</feature>
<dbReference type="Gene3D" id="3.60.15.10">
    <property type="entry name" value="Ribonuclease Z/Hydroxyacylglutathione hydrolase-like"/>
    <property type="match status" value="1"/>
</dbReference>
<feature type="region of interest" description="Disordered" evidence="1">
    <location>
        <begin position="484"/>
        <end position="512"/>
    </location>
</feature>
<sequence length="566" mass="59870">MGTTDEEGGQPAPAMQVIVLGSGGGPLETNITSFLVRSLATGWAKGSIVSVDSGVLMGSIASILEKTQPEGLGKSDALPLPYTLTEGPFAGLELPHASPTANAAHIVSFHVDTFMITHPHLDHICGFVVNTAGFLGSKQKRLACSTSTADAFKYHIFNDVIWPNLTSFNGGAGLVVYHELNEGGSPAFGEGDSKGYLEISDGISVKMWGVSHGHCISKRTQRSSNSSSAYSSVDAGSVPPNSSLISPRATMAQNTAIAPGLASLAQPPQRESSAPLPGSSAPSGTSFPSRTNTSTTSAPNENVVIYNSSAYFIRDVTTGREVLIFGDVEPDSMSHWPRNIQVWQDAAPKIVAGHLKAVFIESSYDNSQTNDRLFGHMTPRFLMEELSVLADEVRAARAAAAHEAREARDARKRKRSVGDDLGMAASHGGGGGRRKPSAVQRIGSFGLEDPVSPRSTRRASRAGTDSPHLTTPTAELSLRDLPHHHQHSALPPGAAPERSDSFPPPPAAPAGPPLQGLKVVVIHIKDKAQDGETVGETILQELLEHEEVAQLGCEFVIPHQGMSLYF</sequence>
<evidence type="ECO:0000256" key="1">
    <source>
        <dbReference type="SAM" id="MobiDB-lite"/>
    </source>
</evidence>
<reference evidence="2 3" key="1">
    <citation type="submission" date="2019-06" db="EMBL/GenBank/DDBJ databases">
        <title>Draft genome sequence of the filamentous fungus Phialemoniopsis curvata isolated from diesel fuel.</title>
        <authorList>
            <person name="Varaljay V.A."/>
            <person name="Lyon W.J."/>
            <person name="Crouch A.L."/>
            <person name="Drake C.E."/>
            <person name="Hollomon J.M."/>
            <person name="Nadeau L.J."/>
            <person name="Nunn H.S."/>
            <person name="Stevenson B.S."/>
            <person name="Bojanowski C.L."/>
            <person name="Crookes-Goodson W.J."/>
        </authorList>
    </citation>
    <scope>NUCLEOTIDE SEQUENCE [LARGE SCALE GENOMIC DNA]</scope>
    <source>
        <strain evidence="2 3">D216</strain>
    </source>
</reference>
<dbReference type="RefSeq" id="XP_030995523.1">
    <property type="nucleotide sequence ID" value="XM_031140313.1"/>
</dbReference>
<dbReference type="InterPro" id="IPR000396">
    <property type="entry name" value="Pdiesterase2"/>
</dbReference>
<dbReference type="GO" id="GO:0047555">
    <property type="term" value="F:3',5'-cyclic-GMP phosphodiesterase activity"/>
    <property type="evidence" value="ECO:0007669"/>
    <property type="project" value="TreeGrafter"/>
</dbReference>